<evidence type="ECO:0000259" key="3">
    <source>
        <dbReference type="Pfam" id="PF07423"/>
    </source>
</evidence>
<feature type="domain" description="DUF1510" evidence="3">
    <location>
        <begin position="137"/>
        <end position="229"/>
    </location>
</feature>
<dbReference type="Proteomes" id="UP001172142">
    <property type="component" value="Unassembled WGS sequence"/>
</dbReference>
<feature type="compositionally biased region" description="Polar residues" evidence="1">
    <location>
        <begin position="51"/>
        <end position="69"/>
    </location>
</feature>
<dbReference type="RefSeq" id="WP_301856427.1">
    <property type="nucleotide sequence ID" value="NZ_JAUJWU010000002.1"/>
</dbReference>
<feature type="compositionally biased region" description="Acidic residues" evidence="1">
    <location>
        <begin position="70"/>
        <end position="83"/>
    </location>
</feature>
<protein>
    <submittedName>
        <fullName evidence="4">YrrS family protein</fullName>
    </submittedName>
</protein>
<keyword evidence="5" id="KW-1185">Reference proteome</keyword>
<keyword evidence="2" id="KW-1133">Transmembrane helix</keyword>
<keyword evidence="2" id="KW-0472">Membrane</keyword>
<feature type="compositionally biased region" description="Basic and acidic residues" evidence="1">
    <location>
        <begin position="84"/>
        <end position="116"/>
    </location>
</feature>
<dbReference type="InterPro" id="IPR009988">
    <property type="entry name" value="DUF1510"/>
</dbReference>
<dbReference type="EMBL" id="JAUJWU010000002">
    <property type="protein sequence ID" value="MDN7245830.1"/>
    <property type="molecule type" value="Genomic_DNA"/>
</dbReference>
<sequence>MNDEKKPYPSRLNKKNRSNSILNMMIGLVFTLVIITGAFIFFDNGEQSAQEPESVQITTDTEQQTSEEGSNTEEADAAEDSEKDSEAEAEKAKEAEEAAKEEKEKAEEAEKTKEGKVTVGGTITREASNDPIVAESIINTSWEPVGTTQKGKHVSVYEKDSVDWKEKIKAITYATGLAEDNMYVMMIKNGGGPQKSIGVVQSKDQSEKYRVHLEWIDGKGWKPVKMDVLKTLEGAY</sequence>
<feature type="region of interest" description="Disordered" evidence="1">
    <location>
        <begin position="51"/>
        <end position="124"/>
    </location>
</feature>
<reference evidence="4 5" key="1">
    <citation type="submission" date="2023-07" db="EMBL/GenBank/DDBJ databases">
        <title>Novel species in genus Planococcus.</title>
        <authorList>
            <person name="Ning S."/>
        </authorList>
    </citation>
    <scope>NUCLEOTIDE SEQUENCE [LARGE SCALE GENOMIC DNA]</scope>
    <source>
        <strain evidence="4 5">N017</strain>
    </source>
</reference>
<evidence type="ECO:0000256" key="1">
    <source>
        <dbReference type="SAM" id="MobiDB-lite"/>
    </source>
</evidence>
<gene>
    <name evidence="4" type="ORF">QWY13_09960</name>
</gene>
<comment type="caution">
    <text evidence="4">The sequence shown here is derived from an EMBL/GenBank/DDBJ whole genome shotgun (WGS) entry which is preliminary data.</text>
</comment>
<name>A0ABT8ND58_9BACL</name>
<dbReference type="Pfam" id="PF07423">
    <property type="entry name" value="DUF1510"/>
    <property type="match status" value="1"/>
</dbReference>
<evidence type="ECO:0000313" key="5">
    <source>
        <dbReference type="Proteomes" id="UP001172142"/>
    </source>
</evidence>
<keyword evidence="2" id="KW-0812">Transmembrane</keyword>
<proteinExistence type="predicted"/>
<feature type="transmembrane region" description="Helical" evidence="2">
    <location>
        <begin position="21"/>
        <end position="42"/>
    </location>
</feature>
<accession>A0ABT8ND58</accession>
<evidence type="ECO:0000313" key="4">
    <source>
        <dbReference type="EMBL" id="MDN7245830.1"/>
    </source>
</evidence>
<evidence type="ECO:0000256" key="2">
    <source>
        <dbReference type="SAM" id="Phobius"/>
    </source>
</evidence>
<organism evidence="4 5">
    <name type="scientific">Planococcus shenhongbingii</name>
    <dbReference type="NCBI Taxonomy" id="3058398"/>
    <lineage>
        <taxon>Bacteria</taxon>
        <taxon>Bacillati</taxon>
        <taxon>Bacillota</taxon>
        <taxon>Bacilli</taxon>
        <taxon>Bacillales</taxon>
        <taxon>Caryophanaceae</taxon>
        <taxon>Planococcus</taxon>
    </lineage>
</organism>